<sequence>MGGLPANRTVNGFAVNPADPKVMYAAMRDGLFKNVDAGEKWKPVGKGLKNLAAVAVNPKQPSGVYASTASGVIFRSTDGGTTWERQR</sequence>
<dbReference type="InterPro" id="IPR015943">
    <property type="entry name" value="WD40/YVTN_repeat-like_dom_sf"/>
</dbReference>
<dbReference type="EMBL" id="JACPSX010000174">
    <property type="protein sequence ID" value="MBI3015194.1"/>
    <property type="molecule type" value="Genomic_DNA"/>
</dbReference>
<proteinExistence type="predicted"/>
<dbReference type="Proteomes" id="UP000741360">
    <property type="component" value="Unassembled WGS sequence"/>
</dbReference>
<accession>A0A932GQA6</accession>
<gene>
    <name evidence="1" type="ORF">HYY65_09085</name>
</gene>
<protein>
    <recommendedName>
        <fullName evidence="3">Sortilin N-terminal domain-containing protein</fullName>
    </recommendedName>
</protein>
<name>A0A932GQA6_UNCTE</name>
<dbReference type="SUPFAM" id="SSF110296">
    <property type="entry name" value="Oligoxyloglucan reducing end-specific cellobiohydrolase"/>
    <property type="match status" value="1"/>
</dbReference>
<evidence type="ECO:0008006" key="3">
    <source>
        <dbReference type="Google" id="ProtNLM"/>
    </source>
</evidence>
<organism evidence="1 2">
    <name type="scientific">Tectimicrobiota bacterium</name>
    <dbReference type="NCBI Taxonomy" id="2528274"/>
    <lineage>
        <taxon>Bacteria</taxon>
        <taxon>Pseudomonadati</taxon>
        <taxon>Nitrospinota/Tectimicrobiota group</taxon>
        <taxon>Candidatus Tectimicrobiota</taxon>
    </lineage>
</organism>
<evidence type="ECO:0000313" key="2">
    <source>
        <dbReference type="Proteomes" id="UP000741360"/>
    </source>
</evidence>
<dbReference type="AlphaFoldDB" id="A0A932GQA6"/>
<evidence type="ECO:0000313" key="1">
    <source>
        <dbReference type="EMBL" id="MBI3015194.1"/>
    </source>
</evidence>
<comment type="caution">
    <text evidence="1">The sequence shown here is derived from an EMBL/GenBank/DDBJ whole genome shotgun (WGS) entry which is preliminary data.</text>
</comment>
<reference evidence="1" key="1">
    <citation type="submission" date="2020-07" db="EMBL/GenBank/DDBJ databases">
        <title>Huge and variable diversity of episymbiotic CPR bacteria and DPANN archaea in groundwater ecosystems.</title>
        <authorList>
            <person name="He C.Y."/>
            <person name="Keren R."/>
            <person name="Whittaker M."/>
            <person name="Farag I.F."/>
            <person name="Doudna J."/>
            <person name="Cate J.H.D."/>
            <person name="Banfield J.F."/>
        </authorList>
    </citation>
    <scope>NUCLEOTIDE SEQUENCE</scope>
    <source>
        <strain evidence="1">NC_groundwater_717_Ag_S-0.2um_59_8</strain>
    </source>
</reference>
<dbReference type="Gene3D" id="2.130.10.10">
    <property type="entry name" value="YVTN repeat-like/Quinoprotein amine dehydrogenase"/>
    <property type="match status" value="2"/>
</dbReference>